<keyword evidence="2" id="KW-0677">Repeat</keyword>
<dbReference type="InterPro" id="IPR001680">
    <property type="entry name" value="WD40_rpt"/>
</dbReference>
<dbReference type="OrthoDB" id="1667587at2759"/>
<keyword evidence="1" id="KW-0853">WD repeat</keyword>
<dbReference type="InterPro" id="IPR015943">
    <property type="entry name" value="WD40/YVTN_repeat-like_dom_sf"/>
</dbReference>
<dbReference type="EnsemblMetazoa" id="XM_006572365">
    <property type="protein sequence ID" value="XP_006572428"/>
    <property type="gene ID" value="LOC412744"/>
</dbReference>
<dbReference type="GeneID" id="412744"/>
<dbReference type="InterPro" id="IPR036322">
    <property type="entry name" value="WD40_repeat_dom_sf"/>
</dbReference>
<dbReference type="AlphaFoldDB" id="A0A7M7H1I8"/>
<evidence type="ECO:0000256" key="4">
    <source>
        <dbReference type="ARBA" id="ARBA00025740"/>
    </source>
</evidence>
<evidence type="ECO:0000256" key="3">
    <source>
        <dbReference type="ARBA" id="ARBA00023006"/>
    </source>
</evidence>
<comment type="similarity">
    <text evidence="4">Belongs to the WD repeat PROPPIN family.</text>
</comment>
<dbReference type="FunFam" id="2.130.10.10:FF:000964">
    <property type="entry name" value="WD repeat domain phosphoinositide-interacting protein"/>
    <property type="match status" value="1"/>
</dbReference>
<dbReference type="SUPFAM" id="SSF50978">
    <property type="entry name" value="WD40 repeat-like"/>
    <property type="match status" value="1"/>
</dbReference>
<dbReference type="Proteomes" id="UP000005203">
    <property type="component" value="Linkage group LG12"/>
</dbReference>
<name>A0A7M7H1I8_APIME</name>
<dbReference type="GO" id="GO:0005737">
    <property type="term" value="C:cytoplasm"/>
    <property type="evidence" value="ECO:0007669"/>
    <property type="project" value="UniProtKB-ARBA"/>
</dbReference>
<proteinExistence type="inferred from homology"/>
<evidence type="ECO:0000256" key="2">
    <source>
        <dbReference type="ARBA" id="ARBA00022737"/>
    </source>
</evidence>
<dbReference type="SMART" id="SM00320">
    <property type="entry name" value="WD40"/>
    <property type="match status" value="2"/>
</dbReference>
<evidence type="ECO:0000313" key="7">
    <source>
        <dbReference type="RefSeq" id="XP_006572428.1"/>
    </source>
</evidence>
<keyword evidence="6" id="KW-1185">Reference proteome</keyword>
<evidence type="ECO:0000313" key="6">
    <source>
        <dbReference type="Proteomes" id="UP000005203"/>
    </source>
</evidence>
<keyword evidence="3" id="KW-0072">Autophagy</keyword>
<accession>A0A7M7H1I8</accession>
<dbReference type="Gene3D" id="2.130.10.10">
    <property type="entry name" value="YVTN repeat-like/Quinoprotein amine dehydrogenase"/>
    <property type="match status" value="1"/>
</dbReference>
<dbReference type="GO" id="GO:0006914">
    <property type="term" value="P:autophagy"/>
    <property type="evidence" value="ECO:0007669"/>
    <property type="project" value="UniProtKB-KW"/>
</dbReference>
<dbReference type="KEGG" id="ame:412744"/>
<organism evidence="5">
    <name type="scientific">Apis mellifera</name>
    <name type="common">Honeybee</name>
    <dbReference type="NCBI Taxonomy" id="7460"/>
    <lineage>
        <taxon>Eukaryota</taxon>
        <taxon>Metazoa</taxon>
        <taxon>Ecdysozoa</taxon>
        <taxon>Arthropoda</taxon>
        <taxon>Hexapoda</taxon>
        <taxon>Insecta</taxon>
        <taxon>Pterygota</taxon>
        <taxon>Neoptera</taxon>
        <taxon>Endopterygota</taxon>
        <taxon>Hymenoptera</taxon>
        <taxon>Apocrita</taxon>
        <taxon>Aculeata</taxon>
        <taxon>Apoidea</taxon>
        <taxon>Anthophila</taxon>
        <taxon>Apidae</taxon>
        <taxon>Apis</taxon>
    </lineage>
</organism>
<gene>
    <name evidence="5" type="primary">412744</name>
    <name evidence="7" type="synonym">LOC412744</name>
</gene>
<protein>
    <submittedName>
        <fullName evidence="7">WD repeat domain phosphoinositide-interacting protein 4 isoform X1</fullName>
    </submittedName>
</protein>
<accession>A0A8B6ZAN6</accession>
<dbReference type="PANTHER" id="PTHR11227">
    <property type="entry name" value="WD-REPEAT PROTEIN INTERACTING WITH PHOSPHOINOSIDES WIPI -RELATED"/>
    <property type="match status" value="1"/>
</dbReference>
<evidence type="ECO:0000313" key="5">
    <source>
        <dbReference type="EnsemblMetazoa" id="XP_006572428"/>
    </source>
</evidence>
<dbReference type="Pfam" id="PF21032">
    <property type="entry name" value="PROPPIN"/>
    <property type="match status" value="1"/>
</dbReference>
<dbReference type="RefSeq" id="XP_006572428.1">
    <property type="nucleotide sequence ID" value="XM_006572365.3"/>
</dbReference>
<evidence type="ECO:0000256" key="1">
    <source>
        <dbReference type="ARBA" id="ARBA00022574"/>
    </source>
</evidence>
<dbReference type="InterPro" id="IPR048720">
    <property type="entry name" value="PROPPIN"/>
</dbReference>
<reference evidence="5" key="1">
    <citation type="submission" date="2021-01" db="UniProtKB">
        <authorList>
            <consortium name="EnsemblMetazoa"/>
        </authorList>
    </citation>
    <scope>IDENTIFICATION</scope>
    <source>
        <strain evidence="5">DH4</strain>
    </source>
</reference>
<sequence>MAGEKNILSLRFNQDQGCFTCCMESGLRVYNVEPLVEKAHLENDIMGSIAIAEMLWRTNIIAIVGGGTRPKFAENTVLIYDDLSKKFIMEVTFTSPIKAIRLRRDKIILQNRMIVALQREIHVFSFPMPTRRLLTLETRDNPMGLIEVATLATAQKQLLAFPGHKQGSVQLIDLGATEAGSSSAPATLAAHQGALACLAVNNSGTMIATASTQGTLVRVWDSIRRHLLVELRRGADPATLYCITFSRDSEFLCASSDKGTVHIFALKDTQLNRRSTFSKMGFLGNYVESQWALATFTVPPECACVCAFGTRSSVIAICMDGTFHKYVFTADGNCNREAFDVFLDVCDHDDF</sequence>
<reference evidence="7" key="2">
    <citation type="submission" date="2025-04" db="UniProtKB">
        <authorList>
            <consortium name="RefSeq"/>
        </authorList>
    </citation>
    <scope>IDENTIFICATION</scope>
    <source>
        <strain evidence="7">DH4</strain>
        <tissue evidence="7">Whole body</tissue>
    </source>
</reference>